<reference key="2">
    <citation type="submission" date="2011-04" db="EMBL/GenBank/DDBJ databases">
        <title>Complete sequence of chromosome of Haliscomenobacter hydrossis DSM 1100.</title>
        <authorList>
            <consortium name="US DOE Joint Genome Institute (JGI-PGF)"/>
            <person name="Lucas S."/>
            <person name="Han J."/>
            <person name="Lapidus A."/>
            <person name="Bruce D."/>
            <person name="Goodwin L."/>
            <person name="Pitluck S."/>
            <person name="Peters L."/>
            <person name="Kyrpides N."/>
            <person name="Mavromatis K."/>
            <person name="Ivanova N."/>
            <person name="Ovchinnikova G."/>
            <person name="Pagani I."/>
            <person name="Daligault H."/>
            <person name="Detter J.C."/>
            <person name="Han C."/>
            <person name="Land M."/>
            <person name="Hauser L."/>
            <person name="Markowitz V."/>
            <person name="Cheng J.-F."/>
            <person name="Hugenholtz P."/>
            <person name="Woyke T."/>
            <person name="Wu D."/>
            <person name="Verbarg S."/>
            <person name="Frueling A."/>
            <person name="Brambilla E."/>
            <person name="Klenk H.-P."/>
            <person name="Eisen J.A."/>
        </authorList>
    </citation>
    <scope>NUCLEOTIDE SEQUENCE</scope>
    <source>
        <strain>DSM 1100</strain>
    </source>
</reference>
<dbReference type="HOGENOM" id="CLU_054192_0_0_10"/>
<dbReference type="InterPro" id="IPR047722">
    <property type="entry name" value="STM4015-like"/>
</dbReference>
<accession>F4KRM1</accession>
<gene>
    <name evidence="1" type="ordered locus">Halhy_1112</name>
</gene>
<reference evidence="1 2" key="1">
    <citation type="journal article" date="2011" name="Stand. Genomic Sci.">
        <title>Complete genome sequence of Haliscomenobacter hydrossis type strain (O).</title>
        <authorList>
            <consortium name="US DOE Joint Genome Institute (JGI-PGF)"/>
            <person name="Daligault H."/>
            <person name="Lapidus A."/>
            <person name="Zeytun A."/>
            <person name="Nolan M."/>
            <person name="Lucas S."/>
            <person name="Del Rio T.G."/>
            <person name="Tice H."/>
            <person name="Cheng J.F."/>
            <person name="Tapia R."/>
            <person name="Han C."/>
            <person name="Goodwin L."/>
            <person name="Pitluck S."/>
            <person name="Liolios K."/>
            <person name="Pagani I."/>
            <person name="Ivanova N."/>
            <person name="Huntemann M."/>
            <person name="Mavromatis K."/>
            <person name="Mikhailova N."/>
            <person name="Pati A."/>
            <person name="Chen A."/>
            <person name="Palaniappan K."/>
            <person name="Land M."/>
            <person name="Hauser L."/>
            <person name="Brambilla E.M."/>
            <person name="Rohde M."/>
            <person name="Verbarg S."/>
            <person name="Goker M."/>
            <person name="Bristow J."/>
            <person name="Eisen J.A."/>
            <person name="Markowitz V."/>
            <person name="Hugenholtz P."/>
            <person name="Kyrpides N.C."/>
            <person name="Klenk H.P."/>
            <person name="Woyke T."/>
        </authorList>
    </citation>
    <scope>NUCLEOTIDE SEQUENCE [LARGE SCALE GENOMIC DNA]</scope>
    <source>
        <strain evidence="2">ATCC 27775 / DSM 1100 / LMG 10767 / O</strain>
    </source>
</reference>
<evidence type="ECO:0000313" key="1">
    <source>
        <dbReference type="EMBL" id="AEE49010.1"/>
    </source>
</evidence>
<keyword evidence="2" id="KW-1185">Reference proteome</keyword>
<proteinExistence type="predicted"/>
<dbReference type="Proteomes" id="UP000008461">
    <property type="component" value="Chromosome"/>
</dbReference>
<dbReference type="STRING" id="760192.Halhy_1112"/>
<dbReference type="KEGG" id="hhy:Halhy_1112"/>
<dbReference type="RefSeq" id="WP_013763565.1">
    <property type="nucleotide sequence ID" value="NC_015510.1"/>
</dbReference>
<dbReference type="Gene3D" id="3.80.10.10">
    <property type="entry name" value="Ribonuclease Inhibitor"/>
    <property type="match status" value="1"/>
</dbReference>
<protein>
    <submittedName>
        <fullName evidence="1">Wgr domain-containing protein</fullName>
    </submittedName>
</protein>
<dbReference type="AlphaFoldDB" id="F4KRM1"/>
<dbReference type="eggNOG" id="COG4886">
    <property type="taxonomic scope" value="Bacteria"/>
</dbReference>
<dbReference type="NCBIfam" id="NF038076">
    <property type="entry name" value="fam_STM4015"/>
    <property type="match status" value="1"/>
</dbReference>
<dbReference type="EMBL" id="CP002691">
    <property type="protein sequence ID" value="AEE49010.1"/>
    <property type="molecule type" value="Genomic_DNA"/>
</dbReference>
<dbReference type="OrthoDB" id="6200718at2"/>
<evidence type="ECO:0000313" key="2">
    <source>
        <dbReference type="Proteomes" id="UP000008461"/>
    </source>
</evidence>
<organism evidence="1 2">
    <name type="scientific">Haliscomenobacter hydrossis (strain ATCC 27775 / DSM 1100 / LMG 10767 / O)</name>
    <dbReference type="NCBI Taxonomy" id="760192"/>
    <lineage>
        <taxon>Bacteria</taxon>
        <taxon>Pseudomonadati</taxon>
        <taxon>Bacteroidota</taxon>
        <taxon>Saprospiria</taxon>
        <taxon>Saprospirales</taxon>
        <taxon>Haliscomenobacteraceae</taxon>
        <taxon>Haliscomenobacter</taxon>
    </lineage>
</organism>
<dbReference type="SUPFAM" id="SSF52047">
    <property type="entry name" value="RNI-like"/>
    <property type="match status" value="1"/>
</dbReference>
<name>F4KRM1_HALH1</name>
<sequence length="307" mass="34342">MISENLNSFNGKSVIDFNPDEALKDLNHYVYRLRLDYEAIDSDQKMEDLIRSFAEVPANAECQELIIGQWDYDSSRKADGLVQTLVELKDAFKNLKALFIGDITAEEQEISWIQQSDLSPLLAAFPKLEFFQARGGDGLSLSELKHENLKTLILQTGGLPPNVVQEIANAHLPNLEKLEVWLGDDNYGFESNIEDFDAIINGGKFPKLTYLGLKNSNIQDDIAIAVAKSPLLKQLHTLDLSMGVLSDTGAQALLDSPNIKNLVFLNLDHHFMTDSMMAKIKDLGIAVSMEDQGNYDDEDDRYVEVSE</sequence>
<dbReference type="InterPro" id="IPR032675">
    <property type="entry name" value="LRR_dom_sf"/>
</dbReference>